<accession>A0A4V3EJ48</accession>
<name>A0A4V3EJ48_9ACTN</name>
<sequence length="240" mass="25231">MPDEFSLDRALGDQAADRHAADALAKDYSPRGEVRIGSAMVAPLRVFFVVVGVIVVYFLVNLAQVVHTGGSHGADPTDAIMVLGAAQYDGRPSPQLAGRLDHAADLYAAGVAPTIVVTGGNIPGDRFTEAEASAAYLIDRGVPEAVIVQVGEGNTTYDSVAAAVPVAETLGIEQVALVTDPYHALRARLITEELGLDVDVASVPDSVVQGWTAWRRNVEEAGGVSLGRLVGWERFSDLTN</sequence>
<gene>
    <name evidence="3" type="ORF">BDK89_2469</name>
</gene>
<protein>
    <submittedName>
        <fullName evidence="3">Uncharacterized SAM-binding protein YcdF (DUF218 family)</fullName>
    </submittedName>
</protein>
<organism evidence="3 4">
    <name type="scientific">Ilumatobacter fluminis</name>
    <dbReference type="NCBI Taxonomy" id="467091"/>
    <lineage>
        <taxon>Bacteria</taxon>
        <taxon>Bacillati</taxon>
        <taxon>Actinomycetota</taxon>
        <taxon>Acidimicrobiia</taxon>
        <taxon>Acidimicrobiales</taxon>
        <taxon>Ilumatobacteraceae</taxon>
        <taxon>Ilumatobacter</taxon>
    </lineage>
</organism>
<comment type="caution">
    <text evidence="3">The sequence shown here is derived from an EMBL/GenBank/DDBJ whole genome shotgun (WGS) entry which is preliminary data.</text>
</comment>
<keyword evidence="4" id="KW-1185">Reference proteome</keyword>
<evidence type="ECO:0000313" key="4">
    <source>
        <dbReference type="Proteomes" id="UP000294558"/>
    </source>
</evidence>
<reference evidence="3 4" key="1">
    <citation type="submission" date="2019-03" db="EMBL/GenBank/DDBJ databases">
        <title>Sequencing the genomes of 1000 actinobacteria strains.</title>
        <authorList>
            <person name="Klenk H.-P."/>
        </authorList>
    </citation>
    <scope>NUCLEOTIDE SEQUENCE [LARGE SCALE GENOMIC DNA]</scope>
    <source>
        <strain evidence="3 4">DSM 18936</strain>
    </source>
</reference>
<dbReference type="PANTHER" id="PTHR30336:SF20">
    <property type="entry name" value="DUF218 DOMAIN-CONTAINING PROTEIN"/>
    <property type="match status" value="1"/>
</dbReference>
<dbReference type="GO" id="GO:0005886">
    <property type="term" value="C:plasma membrane"/>
    <property type="evidence" value="ECO:0007669"/>
    <property type="project" value="TreeGrafter"/>
</dbReference>
<feature type="domain" description="DUF218" evidence="2">
    <location>
        <begin position="78"/>
        <end position="203"/>
    </location>
</feature>
<dbReference type="AlphaFoldDB" id="A0A4V3EJ48"/>
<dbReference type="PANTHER" id="PTHR30336">
    <property type="entry name" value="INNER MEMBRANE PROTEIN, PROBABLE PERMEASE"/>
    <property type="match status" value="1"/>
</dbReference>
<dbReference type="RefSeq" id="WP_133869202.1">
    <property type="nucleotide sequence ID" value="NZ_SOAU01000001.1"/>
</dbReference>
<feature type="transmembrane region" description="Helical" evidence="1">
    <location>
        <begin position="36"/>
        <end position="60"/>
    </location>
</feature>
<dbReference type="CDD" id="cd06259">
    <property type="entry name" value="YdcF-like"/>
    <property type="match status" value="1"/>
</dbReference>
<dbReference type="Pfam" id="PF02698">
    <property type="entry name" value="DUF218"/>
    <property type="match status" value="1"/>
</dbReference>
<dbReference type="Gene3D" id="3.40.50.620">
    <property type="entry name" value="HUPs"/>
    <property type="match status" value="1"/>
</dbReference>
<keyword evidence="1" id="KW-1133">Transmembrane helix</keyword>
<proteinExistence type="predicted"/>
<evidence type="ECO:0000313" key="3">
    <source>
        <dbReference type="EMBL" id="TDT16868.1"/>
    </source>
</evidence>
<dbReference type="OrthoDB" id="9782395at2"/>
<evidence type="ECO:0000256" key="1">
    <source>
        <dbReference type="SAM" id="Phobius"/>
    </source>
</evidence>
<evidence type="ECO:0000259" key="2">
    <source>
        <dbReference type="Pfam" id="PF02698"/>
    </source>
</evidence>
<keyword evidence="1" id="KW-0472">Membrane</keyword>
<keyword evidence="1" id="KW-0812">Transmembrane</keyword>
<dbReference type="Proteomes" id="UP000294558">
    <property type="component" value="Unassembled WGS sequence"/>
</dbReference>
<dbReference type="InterPro" id="IPR051599">
    <property type="entry name" value="Cell_Envelope_Assoc"/>
</dbReference>
<dbReference type="InterPro" id="IPR014729">
    <property type="entry name" value="Rossmann-like_a/b/a_fold"/>
</dbReference>
<dbReference type="InterPro" id="IPR003848">
    <property type="entry name" value="DUF218"/>
</dbReference>
<dbReference type="EMBL" id="SOAU01000001">
    <property type="protein sequence ID" value="TDT16868.1"/>
    <property type="molecule type" value="Genomic_DNA"/>
</dbReference>